<keyword evidence="2" id="KW-1185">Reference proteome</keyword>
<sequence>MLATFFIKGIDGTQSVWVHNDCYKKLPNGYQKQPDGTYIVNVNGKQITLVETKIGNETVYHTKDHQAGDPYRNKAGQAVNEKGNTYVNDPTAKVHQPKPQGEIPSELKTNKAKRLFNSITLHESLPDPVAGWDYKPHLLEKGNNGTNANIYSHVNGYLGEIELANRVVNEGYIVLKWGDKIGRNGSDIISIDPKTNTVVLWDNKYRSGTNEKLDLSPTFDNEALTEKGNLSGAWGGARDEAIIVISNNPKIDSALKTKLLEDLRNGNFETRTTGSGTLSGQADVVQKYQNGKKVPNNTKEVEKCNPLKTNLCEK</sequence>
<organism evidence="1 2">
    <name type="scientific">Moraxella oculi</name>
    <dbReference type="NCBI Taxonomy" id="2940516"/>
    <lineage>
        <taxon>Bacteria</taxon>
        <taxon>Pseudomonadati</taxon>
        <taxon>Pseudomonadota</taxon>
        <taxon>Gammaproteobacteria</taxon>
        <taxon>Moraxellales</taxon>
        <taxon>Moraxellaceae</taxon>
        <taxon>Moraxella</taxon>
    </lineage>
</organism>
<accession>A0ABW8U8Y4</accession>
<dbReference type="RefSeq" id="WP_407069620.1">
    <property type="nucleotide sequence ID" value="NZ_JBJJXE010000031.1"/>
</dbReference>
<gene>
    <name evidence="1" type="ORF">ACJHVH_09140</name>
</gene>
<name>A0ABW8U8Y4_9GAMM</name>
<dbReference type="Proteomes" id="UP001624684">
    <property type="component" value="Unassembled WGS sequence"/>
</dbReference>
<dbReference type="EMBL" id="JBJJXE010000031">
    <property type="protein sequence ID" value="MFL1733133.1"/>
    <property type="molecule type" value="Genomic_DNA"/>
</dbReference>
<comment type="caution">
    <text evidence="1">The sequence shown here is derived from an EMBL/GenBank/DDBJ whole genome shotgun (WGS) entry which is preliminary data.</text>
</comment>
<proteinExistence type="predicted"/>
<reference evidence="1 2" key="1">
    <citation type="submission" date="2024-11" db="EMBL/GenBank/DDBJ databases">
        <title>First Report of Moraxella oculi in Brazil in an Infectious Bovine Keratoconjunctivitis Outbreak.</title>
        <authorList>
            <person name="Carvalho C.V."/>
            <person name="Domingues R."/>
            <person name="Coutinho C."/>
            <person name="Honorio N.T.B.S."/>
            <person name="Faza D.R.L.R."/>
            <person name="Carvalho W.A."/>
            <person name="Machado A.B.F."/>
            <person name="Martins M.F."/>
            <person name="Gaspar E.B."/>
        </authorList>
    </citation>
    <scope>NUCLEOTIDE SEQUENCE [LARGE SCALE GENOMIC DNA]</scope>
    <source>
        <strain evidence="1 2">2117LE</strain>
    </source>
</reference>
<evidence type="ECO:0000313" key="2">
    <source>
        <dbReference type="Proteomes" id="UP001624684"/>
    </source>
</evidence>
<evidence type="ECO:0000313" key="1">
    <source>
        <dbReference type="EMBL" id="MFL1733133.1"/>
    </source>
</evidence>
<protein>
    <submittedName>
        <fullName evidence="1">Uncharacterized protein</fullName>
    </submittedName>
</protein>